<dbReference type="AlphaFoldDB" id="A0A034V1W2"/>
<reference evidence="1" key="1">
    <citation type="journal article" date="2014" name="BMC Genomics">
        <title>Characterizing the developmental transcriptome of the oriental fruit fly, Bactrocera dorsalis (Diptera: Tephritidae) through comparative genomic analysis with Drosophila melanogaster utilizing modENCODE datasets.</title>
        <authorList>
            <person name="Geib S.M."/>
            <person name="Calla B."/>
            <person name="Hall B."/>
            <person name="Hou S."/>
            <person name="Manoukis N.C."/>
        </authorList>
    </citation>
    <scope>NUCLEOTIDE SEQUENCE</scope>
    <source>
        <strain evidence="1">Punador</strain>
    </source>
</reference>
<feature type="non-terminal residue" evidence="1">
    <location>
        <position position="1"/>
    </location>
</feature>
<organism evidence="1">
    <name type="scientific">Bactrocera dorsalis</name>
    <name type="common">Oriental fruit fly</name>
    <name type="synonym">Dacus dorsalis</name>
    <dbReference type="NCBI Taxonomy" id="27457"/>
    <lineage>
        <taxon>Eukaryota</taxon>
        <taxon>Metazoa</taxon>
        <taxon>Ecdysozoa</taxon>
        <taxon>Arthropoda</taxon>
        <taxon>Hexapoda</taxon>
        <taxon>Insecta</taxon>
        <taxon>Pterygota</taxon>
        <taxon>Neoptera</taxon>
        <taxon>Endopterygota</taxon>
        <taxon>Diptera</taxon>
        <taxon>Brachycera</taxon>
        <taxon>Muscomorpha</taxon>
        <taxon>Tephritoidea</taxon>
        <taxon>Tephritidae</taxon>
        <taxon>Bactrocera</taxon>
        <taxon>Bactrocera</taxon>
    </lineage>
</organism>
<accession>A0A034V1W2</accession>
<sequence length="101" mass="11028">CTCRPRWRELIPLERENITATTTVSKAASKRNSGVGIQCAPIEREQRTTGVLAVSNDTHRYVVSKQHERVRTPSASAVNEGRDIHCGSAAAASAFTMAEFN</sequence>
<feature type="non-terminal residue" evidence="1">
    <location>
        <position position="101"/>
    </location>
</feature>
<proteinExistence type="predicted"/>
<name>A0A034V1W2_BACDO</name>
<evidence type="ECO:0000313" key="1">
    <source>
        <dbReference type="EMBL" id="JAC35755.1"/>
    </source>
</evidence>
<dbReference type="EMBL" id="GAKP01023201">
    <property type="protein sequence ID" value="JAC35755.1"/>
    <property type="molecule type" value="Transcribed_RNA"/>
</dbReference>
<protein>
    <submittedName>
        <fullName evidence="1">Uncharacterized protein</fullName>
    </submittedName>
</protein>